<keyword evidence="1" id="KW-0812">Transmembrane</keyword>
<proteinExistence type="predicted"/>
<evidence type="ECO:0000313" key="2">
    <source>
        <dbReference type="EMBL" id="MDE5420058.1"/>
    </source>
</evidence>
<organism evidence="2 3">
    <name type="scientific">Paralabilibaculum antarcticum</name>
    <dbReference type="NCBI Taxonomy" id="2912572"/>
    <lineage>
        <taxon>Bacteria</taxon>
        <taxon>Pseudomonadati</taxon>
        <taxon>Bacteroidota</taxon>
        <taxon>Bacteroidia</taxon>
        <taxon>Marinilabiliales</taxon>
        <taxon>Marinifilaceae</taxon>
        <taxon>Paralabilibaculum</taxon>
    </lineage>
</organism>
<sequence>MSTKYTWKKGIFDCAYKIYLNNQQIGLLRDKKFSQTSEGEINGKSYLFKTTGFLKQRTQILNENNELVGEIEYNNWMNQANISLGARKIIWKYSNIWHSKWNMSDSTGLQINSSASTTAGTIETNTLDDISILTGLFVTNYYIQMSVVIIIIATMVPIWTTLL</sequence>
<accession>A0ABT5VZP7</accession>
<name>A0ABT5VZP7_9BACT</name>
<keyword evidence="1" id="KW-1133">Transmembrane helix</keyword>
<keyword evidence="3" id="KW-1185">Reference proteome</keyword>
<dbReference type="RefSeq" id="WP_275111389.1">
    <property type="nucleotide sequence ID" value="NZ_JAKJSC010000007.1"/>
</dbReference>
<dbReference type="EMBL" id="JAKJSC010000007">
    <property type="protein sequence ID" value="MDE5420058.1"/>
    <property type="molecule type" value="Genomic_DNA"/>
</dbReference>
<dbReference type="Proteomes" id="UP001528920">
    <property type="component" value="Unassembled WGS sequence"/>
</dbReference>
<evidence type="ECO:0000256" key="1">
    <source>
        <dbReference type="SAM" id="Phobius"/>
    </source>
</evidence>
<protein>
    <submittedName>
        <fullName evidence="2">Uncharacterized protein</fullName>
    </submittedName>
</protein>
<keyword evidence="1" id="KW-0472">Membrane</keyword>
<gene>
    <name evidence="2" type="ORF">L3049_18870</name>
</gene>
<comment type="caution">
    <text evidence="2">The sequence shown here is derived from an EMBL/GenBank/DDBJ whole genome shotgun (WGS) entry which is preliminary data.</text>
</comment>
<reference evidence="2 3" key="1">
    <citation type="submission" date="2022-01" db="EMBL/GenBank/DDBJ databases">
        <title>Labilibaculum sp. nov, a marine bacterium isolated from Antarctica.</title>
        <authorList>
            <person name="Dai W."/>
        </authorList>
    </citation>
    <scope>NUCLEOTIDE SEQUENCE [LARGE SCALE GENOMIC DNA]</scope>
    <source>
        <strain evidence="2 3">DW002</strain>
    </source>
</reference>
<feature type="transmembrane region" description="Helical" evidence="1">
    <location>
        <begin position="141"/>
        <end position="160"/>
    </location>
</feature>
<evidence type="ECO:0000313" key="3">
    <source>
        <dbReference type="Proteomes" id="UP001528920"/>
    </source>
</evidence>